<protein>
    <submittedName>
        <fullName evidence="1">VCBS repeat-containing protein</fullName>
    </submittedName>
</protein>
<dbReference type="Proteomes" id="UP000183371">
    <property type="component" value="Unassembled WGS sequence"/>
</dbReference>
<gene>
    <name evidence="1" type="ORF">SAMN05444141_102758</name>
</gene>
<organism evidence="1 2">
    <name type="scientific">Pseudovibrio denitrificans</name>
    <dbReference type="NCBI Taxonomy" id="258256"/>
    <lineage>
        <taxon>Bacteria</taxon>
        <taxon>Pseudomonadati</taxon>
        <taxon>Pseudomonadota</taxon>
        <taxon>Alphaproteobacteria</taxon>
        <taxon>Hyphomicrobiales</taxon>
        <taxon>Stappiaceae</taxon>
        <taxon>Pseudovibrio</taxon>
    </lineage>
</organism>
<dbReference type="InterPro" id="IPR010221">
    <property type="entry name" value="VCBS_dom"/>
</dbReference>
<accession>A0A1I6ZZZ7</accession>
<evidence type="ECO:0000313" key="2">
    <source>
        <dbReference type="Proteomes" id="UP000183371"/>
    </source>
</evidence>
<proteinExistence type="predicted"/>
<dbReference type="EMBL" id="FPBD01000002">
    <property type="protein sequence ID" value="SFT68245.1"/>
    <property type="molecule type" value="Genomic_DNA"/>
</dbReference>
<reference evidence="2" key="1">
    <citation type="submission" date="2016-10" db="EMBL/GenBank/DDBJ databases">
        <authorList>
            <person name="Varghese N."/>
            <person name="Submissions S."/>
        </authorList>
    </citation>
    <scope>NUCLEOTIDE SEQUENCE [LARGE SCALE GENOMIC DNA]</scope>
    <source>
        <strain evidence="2">DSM 17465</strain>
    </source>
</reference>
<dbReference type="Pfam" id="PF17963">
    <property type="entry name" value="Big_9"/>
    <property type="match status" value="2"/>
</dbReference>
<dbReference type="AlphaFoldDB" id="A0A1I6ZZZ7"/>
<dbReference type="Gene3D" id="2.60.40.3440">
    <property type="match status" value="1"/>
</dbReference>
<dbReference type="RefSeq" id="WP_054784786.1">
    <property type="nucleotide sequence ID" value="NZ_FPBD01000002.1"/>
</dbReference>
<sequence>MANNAPVTFPYEFTRHENQPGVWRAIFHDQDWGDTHTTSLNTEGLKGTLTLTDQGLFDAFLYDPGTEFDYLAEGETATTSFTYTITDQHGASDTSTVTINIIGKNDGPVASSVYSGTVEDAAVVISPHFSDADTNDSHTITVETDGTLGTVTVNEDGNFIYDPNGQFDDLDQGEFGFDSFTYTVTDESGATSTETVNVTVNGRGEAAIEEGENTVSDSVLRDSFDTSLTAEGVTHSNLYEDDFAFV</sequence>
<name>A0A1I6ZZZ7_9HYPH</name>
<evidence type="ECO:0000313" key="1">
    <source>
        <dbReference type="EMBL" id="SFT68245.1"/>
    </source>
</evidence>
<keyword evidence="2" id="KW-1185">Reference proteome</keyword>
<dbReference type="NCBIfam" id="TIGR01965">
    <property type="entry name" value="VCBS_repeat"/>
    <property type="match status" value="2"/>
</dbReference>